<dbReference type="InterPro" id="IPR036881">
    <property type="entry name" value="Glyco_hydro_3_C_sf"/>
</dbReference>
<evidence type="ECO:0000313" key="5">
    <source>
        <dbReference type="Proteomes" id="UP001221302"/>
    </source>
</evidence>
<evidence type="ECO:0000256" key="2">
    <source>
        <dbReference type="ARBA" id="ARBA00022801"/>
    </source>
</evidence>
<comment type="caution">
    <text evidence="4">The sequence shown here is derived from an EMBL/GenBank/DDBJ whole genome shotgun (WGS) entry which is preliminary data.</text>
</comment>
<dbReference type="InterPro" id="IPR008979">
    <property type="entry name" value="Galactose-bd-like_sf"/>
</dbReference>
<dbReference type="Gene3D" id="3.40.50.1700">
    <property type="entry name" value="Glycoside hydrolase family 3 C-terminal domain"/>
    <property type="match status" value="1"/>
</dbReference>
<evidence type="ECO:0000313" key="4">
    <source>
        <dbReference type="EMBL" id="MDF1613051.1"/>
    </source>
</evidence>
<name>A0AAE3TE13_9BACT</name>
<dbReference type="InterPro" id="IPR001764">
    <property type="entry name" value="Glyco_hydro_3_N"/>
</dbReference>
<evidence type="ECO:0000259" key="3">
    <source>
        <dbReference type="PROSITE" id="PS50022"/>
    </source>
</evidence>
<dbReference type="AlphaFoldDB" id="A0AAE3TE13"/>
<dbReference type="Gene3D" id="2.60.120.260">
    <property type="entry name" value="Galactose-binding domain-like"/>
    <property type="match status" value="1"/>
</dbReference>
<keyword evidence="2 4" id="KW-0378">Hydrolase</keyword>
<dbReference type="RefSeq" id="WP_321536822.1">
    <property type="nucleotide sequence ID" value="NZ_JARGDL010000024.1"/>
</dbReference>
<keyword evidence="5" id="KW-1185">Reference proteome</keyword>
<dbReference type="EMBL" id="JARGDL010000024">
    <property type="protein sequence ID" value="MDF1613051.1"/>
    <property type="molecule type" value="Genomic_DNA"/>
</dbReference>
<sequence length="1041" mass="116612">MKIFFSFKNSFFFLTFIIFSQVNSQTLEQKITELISKMTLEEKIKQLHQQGSFNTEDNVRLNIPGFYMSDGPHGVRNGFATSFPVGIGMAATWDRELSYRIGEAMGKEFRSKGIHQALGPCLDLTMDPRNGRTPESTSEDPILNAIINTALVQGIQSTPTLATIKHFYTEYRQNGRTTNNYTLSNRNLLEQHALQFREAIQIGGAFSVMSSYNSLNGKSAAKNSTLLSTILRTKWGFPFYVVSDWNSIYSNPDEAINAGCDIEMGSTLFQSSGGLLDLVKSGKLSETAIDKSVRRVLRTKFLSGMMNYYPQGDPADLNSTAHQQLALEAGKKSLVLLKNQDNILPLNKNKINKIAVIGPNAAVMQTDGSGSSWVDPFYKVSPKEGIEKYVGASKVLYAKGCEISGSNYSSDLSNALNFASQSDVVIFFGGLDNTQEGEGFDRVNNSIELPGKQKDLIKLLSSVNKNLIVVLISGGICTATPFIDDIKGLIYGFYPGQEGGNAIAQVLFGDYNPSGKLPVTMPTSDSQLPDRMNNNLDNNYGGGYRWFDRKNFVPQFPFGFGLSYTTFELSNFQINHSSWAYWDDEINISVDVTNKGNLAGEEVVQLYISIAKGVVEHNPKDLKAFEKIYLEPGQTKTVTFNVTPDLLYYFRPQSNSYEFEPGPHVFRVGNSSANLTFAHTLDIRPRPPKPDLQIANVYTVPRYPIKGEKVIFLATILNRGTGPSPASIFHEVTFKINGKLVSRSYEYADSIAKGGMVLVCGNIGETINDNNYWIAEKPGSYTVEVFVDEKNAIQETNENNNKKLYTFKVYDTPTENLAYKKQTDASSLESLNYLSDYAVDGNYSTRWSSQFSDPQYFKVDLGEQKYFNEIRIFWETAYGKEYIIEVSNDNLNWKKIIEQKNGNGNIEKWIVNETARYIKLTGIKRGTLYGYSIYEFEVYNRTSSSVDNYNNELPTNFELYQNYPNPFNPSTTINFKIPKSGHVKLNVYNSIGELVTNLIDNIMPAGNHSITFDANRLPSGVYIYTISTNNIISSKKMMLIK</sequence>
<dbReference type="InterPro" id="IPR026444">
    <property type="entry name" value="Secre_tail"/>
</dbReference>
<proteinExistence type="inferred from homology"/>
<protein>
    <submittedName>
        <fullName evidence="4">Glycoside hydrolase family 3 C-terminal domain-containing protein</fullName>
    </submittedName>
</protein>
<dbReference type="SUPFAM" id="SSF52279">
    <property type="entry name" value="Beta-D-glucan exohydrolase, C-terminal domain"/>
    <property type="match status" value="1"/>
</dbReference>
<dbReference type="InterPro" id="IPR011635">
    <property type="entry name" value="CARDB"/>
</dbReference>
<dbReference type="Pfam" id="PF18962">
    <property type="entry name" value="Por_Secre_tail"/>
    <property type="match status" value="1"/>
</dbReference>
<dbReference type="InterPro" id="IPR036962">
    <property type="entry name" value="Glyco_hydro_3_N_sf"/>
</dbReference>
<gene>
    <name evidence="4" type="ORF">P0M35_12875</name>
</gene>
<feature type="domain" description="F5/8 type C" evidence="3">
    <location>
        <begin position="802"/>
        <end position="941"/>
    </location>
</feature>
<dbReference type="Pfam" id="PF07705">
    <property type="entry name" value="CARDB"/>
    <property type="match status" value="1"/>
</dbReference>
<dbReference type="Gene3D" id="3.20.20.300">
    <property type="entry name" value="Glycoside hydrolase, family 3, N-terminal domain"/>
    <property type="match status" value="1"/>
</dbReference>
<dbReference type="GO" id="GO:0005975">
    <property type="term" value="P:carbohydrate metabolic process"/>
    <property type="evidence" value="ECO:0007669"/>
    <property type="project" value="InterPro"/>
</dbReference>
<organism evidence="4 5">
    <name type="scientific">Stygiobacter electus</name>
    <dbReference type="NCBI Taxonomy" id="3032292"/>
    <lineage>
        <taxon>Bacteria</taxon>
        <taxon>Pseudomonadati</taxon>
        <taxon>Ignavibacteriota</taxon>
        <taxon>Ignavibacteria</taxon>
        <taxon>Ignavibacteriales</taxon>
        <taxon>Melioribacteraceae</taxon>
        <taxon>Stygiobacter</taxon>
    </lineage>
</organism>
<dbReference type="InterPro" id="IPR050288">
    <property type="entry name" value="Cellulose_deg_GH3"/>
</dbReference>
<dbReference type="Gene3D" id="2.60.40.4070">
    <property type="match status" value="1"/>
</dbReference>
<dbReference type="SUPFAM" id="SSF49785">
    <property type="entry name" value="Galactose-binding domain-like"/>
    <property type="match status" value="1"/>
</dbReference>
<dbReference type="Pfam" id="PF00933">
    <property type="entry name" value="Glyco_hydro_3"/>
    <property type="match status" value="1"/>
</dbReference>
<reference evidence="4" key="1">
    <citation type="submission" date="2023-03" db="EMBL/GenBank/DDBJ databases">
        <title>Stygiobacter electus gen. nov., sp. nov., facultatively anaerobic thermotolerant bacterium of the class Ignavibacteria from a well of Yessentuki mineral water deposit.</title>
        <authorList>
            <person name="Podosokorskaya O.A."/>
            <person name="Elcheninov A.G."/>
            <person name="Petrova N.F."/>
            <person name="Zavarzina D.G."/>
            <person name="Kublanov I.V."/>
            <person name="Merkel A.Y."/>
        </authorList>
    </citation>
    <scope>NUCLEOTIDE SEQUENCE</scope>
    <source>
        <strain evidence="4">09-Me</strain>
    </source>
</reference>
<dbReference type="SUPFAM" id="SSF51445">
    <property type="entry name" value="(Trans)glycosidases"/>
    <property type="match status" value="1"/>
</dbReference>
<accession>A0AAE3TE13</accession>
<dbReference type="PROSITE" id="PS50022">
    <property type="entry name" value="FA58C_3"/>
    <property type="match status" value="1"/>
</dbReference>
<dbReference type="GO" id="GO:0004553">
    <property type="term" value="F:hydrolase activity, hydrolyzing O-glycosyl compounds"/>
    <property type="evidence" value="ECO:0007669"/>
    <property type="project" value="InterPro"/>
</dbReference>
<dbReference type="SMART" id="SM01217">
    <property type="entry name" value="Fn3_like"/>
    <property type="match status" value="1"/>
</dbReference>
<dbReference type="Proteomes" id="UP001221302">
    <property type="component" value="Unassembled WGS sequence"/>
</dbReference>
<dbReference type="InterPro" id="IPR000421">
    <property type="entry name" value="FA58C"/>
</dbReference>
<dbReference type="PANTHER" id="PTHR42715">
    <property type="entry name" value="BETA-GLUCOSIDASE"/>
    <property type="match status" value="1"/>
</dbReference>
<comment type="similarity">
    <text evidence="1">Belongs to the glycosyl hydrolase 3 family.</text>
</comment>
<dbReference type="Gene3D" id="2.60.40.10">
    <property type="entry name" value="Immunoglobulins"/>
    <property type="match status" value="2"/>
</dbReference>
<dbReference type="InterPro" id="IPR017853">
    <property type="entry name" value="GH"/>
</dbReference>
<dbReference type="Pfam" id="PF00754">
    <property type="entry name" value="F5_F8_type_C"/>
    <property type="match status" value="1"/>
</dbReference>
<dbReference type="InterPro" id="IPR013783">
    <property type="entry name" value="Ig-like_fold"/>
</dbReference>
<dbReference type="PRINTS" id="PR00133">
    <property type="entry name" value="GLHYDRLASE3"/>
</dbReference>
<dbReference type="InterPro" id="IPR002772">
    <property type="entry name" value="Glyco_hydro_3_C"/>
</dbReference>
<dbReference type="Pfam" id="PF14310">
    <property type="entry name" value="Fn3-like"/>
    <property type="match status" value="1"/>
</dbReference>
<dbReference type="PANTHER" id="PTHR42715:SF10">
    <property type="entry name" value="BETA-GLUCOSIDASE"/>
    <property type="match status" value="1"/>
</dbReference>
<dbReference type="InterPro" id="IPR026891">
    <property type="entry name" value="Fn3-like"/>
</dbReference>
<dbReference type="NCBIfam" id="TIGR04183">
    <property type="entry name" value="Por_Secre_tail"/>
    <property type="match status" value="1"/>
</dbReference>
<dbReference type="Pfam" id="PF01915">
    <property type="entry name" value="Glyco_hydro_3_C"/>
    <property type="match status" value="1"/>
</dbReference>
<evidence type="ECO:0000256" key="1">
    <source>
        <dbReference type="ARBA" id="ARBA00005336"/>
    </source>
</evidence>